<keyword evidence="8 12" id="KW-0378">Hydrolase</keyword>
<evidence type="ECO:0000256" key="5">
    <source>
        <dbReference type="ARBA" id="ARBA00022722"/>
    </source>
</evidence>
<dbReference type="InterPro" id="IPR011907">
    <property type="entry name" value="RNase_III"/>
</dbReference>
<dbReference type="Proteomes" id="UP000070442">
    <property type="component" value="Unassembled WGS sequence"/>
</dbReference>
<dbReference type="SUPFAM" id="SSF69065">
    <property type="entry name" value="RNase III domain-like"/>
    <property type="match status" value="1"/>
</dbReference>
<evidence type="ECO:0000256" key="7">
    <source>
        <dbReference type="ARBA" id="ARBA00022759"/>
    </source>
</evidence>
<keyword evidence="10 12" id="KW-0694">RNA-binding</keyword>
<dbReference type="GO" id="GO:0006397">
    <property type="term" value="P:mRNA processing"/>
    <property type="evidence" value="ECO:0007669"/>
    <property type="project" value="UniProtKB-UniRule"/>
</dbReference>
<keyword evidence="12" id="KW-0963">Cytoplasm</keyword>
<gene>
    <name evidence="12" type="primary">rnc</name>
    <name evidence="15" type="ORF">HMPREF1863_01511</name>
</gene>
<dbReference type="NCBIfam" id="TIGR02191">
    <property type="entry name" value="RNaseIII"/>
    <property type="match status" value="1"/>
</dbReference>
<dbReference type="EC" id="3.1.26.3" evidence="12"/>
<dbReference type="EMBL" id="LSDG01000045">
    <property type="protein sequence ID" value="KXB65003.1"/>
    <property type="molecule type" value="Genomic_DNA"/>
</dbReference>
<dbReference type="GO" id="GO:0005737">
    <property type="term" value="C:cytoplasm"/>
    <property type="evidence" value="ECO:0007669"/>
    <property type="project" value="UniProtKB-SubCell"/>
</dbReference>
<dbReference type="SUPFAM" id="SSF54768">
    <property type="entry name" value="dsRNA-binding domain-like"/>
    <property type="match status" value="1"/>
</dbReference>
<dbReference type="GO" id="GO:0004525">
    <property type="term" value="F:ribonuclease III activity"/>
    <property type="evidence" value="ECO:0007669"/>
    <property type="project" value="UniProtKB-UniRule"/>
</dbReference>
<feature type="domain" description="RNase III" evidence="14">
    <location>
        <begin position="3"/>
        <end position="126"/>
    </location>
</feature>
<dbReference type="CDD" id="cd10845">
    <property type="entry name" value="DSRM_RNAse_III_family"/>
    <property type="match status" value="1"/>
</dbReference>
<dbReference type="GO" id="GO:0008033">
    <property type="term" value="P:tRNA processing"/>
    <property type="evidence" value="ECO:0007669"/>
    <property type="project" value="UniProtKB-KW"/>
</dbReference>
<keyword evidence="16" id="KW-1185">Reference proteome</keyword>
<dbReference type="InterPro" id="IPR036389">
    <property type="entry name" value="RNase_III_sf"/>
</dbReference>
<reference evidence="16" key="1">
    <citation type="submission" date="2016-01" db="EMBL/GenBank/DDBJ databases">
        <authorList>
            <person name="Mitreva M."/>
            <person name="Pepin K.H."/>
            <person name="Mihindukulasuriya K.A."/>
            <person name="Fulton R."/>
            <person name="Fronick C."/>
            <person name="O'Laughlin M."/>
            <person name="Miner T."/>
            <person name="Herter B."/>
            <person name="Rosa B.A."/>
            <person name="Cordes M."/>
            <person name="Tomlinson C."/>
            <person name="Wollam A."/>
            <person name="Palsikar V.B."/>
            <person name="Mardis E.R."/>
            <person name="Wilson R.K."/>
        </authorList>
    </citation>
    <scope>NUCLEOTIDE SEQUENCE [LARGE SCALE GENOMIC DNA]</scope>
    <source>
        <strain evidence="16">DNF00729</strain>
    </source>
</reference>
<dbReference type="Pfam" id="PF14622">
    <property type="entry name" value="Ribonucleas_3_3"/>
    <property type="match status" value="1"/>
</dbReference>
<comment type="subunit">
    <text evidence="12">Homodimer.</text>
</comment>
<organism evidence="15 16">
    <name type="scientific">Aedoeadaptatus coxii</name>
    <dbReference type="NCBI Taxonomy" id="755172"/>
    <lineage>
        <taxon>Bacteria</taxon>
        <taxon>Bacillati</taxon>
        <taxon>Bacillota</taxon>
        <taxon>Tissierellia</taxon>
        <taxon>Tissierellales</taxon>
        <taxon>Peptoniphilaceae</taxon>
        <taxon>Aedoeadaptatus</taxon>
    </lineage>
</organism>
<feature type="binding site" evidence="12">
    <location>
        <position position="115"/>
    </location>
    <ligand>
        <name>Mg(2+)</name>
        <dbReference type="ChEBI" id="CHEBI:18420"/>
    </ligand>
</feature>
<keyword evidence="4 12" id="KW-0507">mRNA processing</keyword>
<keyword evidence="6 12" id="KW-0479">Metal-binding</keyword>
<comment type="catalytic activity">
    <reaction evidence="1 12">
        <text>Endonucleolytic cleavage to 5'-phosphomonoester.</text>
        <dbReference type="EC" id="3.1.26.3"/>
    </reaction>
</comment>
<comment type="caution">
    <text evidence="15">The sequence shown here is derived from an EMBL/GenBank/DDBJ whole genome shotgun (WGS) entry which is preliminary data.</text>
</comment>
<protein>
    <recommendedName>
        <fullName evidence="12">Ribonuclease 3</fullName>
        <ecNumber evidence="12">3.1.26.3</ecNumber>
    </recommendedName>
    <alternativeName>
        <fullName evidence="12">Ribonuclease III</fullName>
        <shortName evidence="12">RNase III</shortName>
    </alternativeName>
</protein>
<evidence type="ECO:0000259" key="14">
    <source>
        <dbReference type="PROSITE" id="PS50142"/>
    </source>
</evidence>
<dbReference type="SMART" id="SM00535">
    <property type="entry name" value="RIBOc"/>
    <property type="match status" value="1"/>
</dbReference>
<keyword evidence="9 12" id="KW-0460">Magnesium</keyword>
<comment type="similarity">
    <text evidence="2">Belongs to the ribonuclease III family.</text>
</comment>
<evidence type="ECO:0000256" key="10">
    <source>
        <dbReference type="ARBA" id="ARBA00022884"/>
    </source>
</evidence>
<evidence type="ECO:0000256" key="3">
    <source>
        <dbReference type="ARBA" id="ARBA00022552"/>
    </source>
</evidence>
<dbReference type="GO" id="GO:0046872">
    <property type="term" value="F:metal ion binding"/>
    <property type="evidence" value="ECO:0007669"/>
    <property type="project" value="UniProtKB-KW"/>
</dbReference>
<dbReference type="CDD" id="cd00593">
    <property type="entry name" value="RIBOc"/>
    <property type="match status" value="1"/>
</dbReference>
<evidence type="ECO:0000256" key="1">
    <source>
        <dbReference type="ARBA" id="ARBA00000109"/>
    </source>
</evidence>
<dbReference type="Pfam" id="PF00035">
    <property type="entry name" value="dsrm"/>
    <property type="match status" value="1"/>
</dbReference>
<keyword evidence="3 12" id="KW-0698">rRNA processing</keyword>
<feature type="active site" evidence="12">
    <location>
        <position position="46"/>
    </location>
</feature>
<dbReference type="PANTHER" id="PTHR14950:SF37">
    <property type="entry name" value="ENDORIBONUCLEASE DICER"/>
    <property type="match status" value="1"/>
</dbReference>
<dbReference type="HAMAP" id="MF_00104">
    <property type="entry name" value="RNase_III"/>
    <property type="match status" value="1"/>
</dbReference>
<comment type="subcellular location">
    <subcellularLocation>
        <location evidence="12">Cytoplasm</location>
    </subcellularLocation>
</comment>
<sequence>MDFTILEEKIGIHFKDKSLLEAAFTHKTYAKEHNTNSYERLEFLGDSVLNFIVGDYLFHRGRYNEGMLTKYRSAFVREKSLKRAARDLNLSDFLLMGTELRRDEKYNVQIDDLYEALVAAIYLDRGFESAKYFVEKTLLQYDVTIDDDYKSRVQEIMQKRYRDNVLSYTTHEINPAALGNEDRFEAEVWISGKRLAAGRGRNKKSAENSAAEALIEKIDHGEV</sequence>
<dbReference type="PATRIC" id="fig|755172.3.peg.1471"/>
<evidence type="ECO:0000313" key="16">
    <source>
        <dbReference type="Proteomes" id="UP000070442"/>
    </source>
</evidence>
<dbReference type="InterPro" id="IPR014720">
    <property type="entry name" value="dsRBD_dom"/>
</dbReference>
<keyword evidence="5 12" id="KW-0540">Nuclease</keyword>
<feature type="active site" evidence="12">
    <location>
        <position position="115"/>
    </location>
</feature>
<dbReference type="PROSITE" id="PS50142">
    <property type="entry name" value="RNASE_3_2"/>
    <property type="match status" value="1"/>
</dbReference>
<dbReference type="STRING" id="755172.HMPREF1863_01511"/>
<feature type="domain" description="DRBM" evidence="13">
    <location>
        <begin position="148"/>
        <end position="220"/>
    </location>
</feature>
<evidence type="ECO:0000256" key="9">
    <source>
        <dbReference type="ARBA" id="ARBA00022842"/>
    </source>
</evidence>
<dbReference type="PROSITE" id="PS00517">
    <property type="entry name" value="RNASE_3_1"/>
    <property type="match status" value="1"/>
</dbReference>
<evidence type="ECO:0000259" key="13">
    <source>
        <dbReference type="PROSITE" id="PS50137"/>
    </source>
</evidence>
<evidence type="ECO:0000256" key="12">
    <source>
        <dbReference type="HAMAP-Rule" id="MF_00104"/>
    </source>
</evidence>
<name>A0A134ABA6_9FIRM</name>
<evidence type="ECO:0000256" key="11">
    <source>
        <dbReference type="ARBA" id="ARBA00049596"/>
    </source>
</evidence>
<proteinExistence type="inferred from homology"/>
<comment type="cofactor">
    <cofactor evidence="12">
        <name>Mg(2+)</name>
        <dbReference type="ChEBI" id="CHEBI:18420"/>
    </cofactor>
</comment>
<dbReference type="RefSeq" id="WP_068369090.1">
    <property type="nucleotide sequence ID" value="NZ_CAIJCT010000010.1"/>
</dbReference>
<comment type="function">
    <text evidence="11 12">Digests double-stranded RNA. Involved in the processing of primary rRNA transcript to yield the immediate precursors to the large and small rRNAs (23S and 16S). Processes some mRNAs, and tRNAs when they are encoded in the rRNA operon. Processes pre-crRNA and tracrRNA of type II CRISPR loci if present in the organism.</text>
</comment>
<feature type="binding site" evidence="12">
    <location>
        <position position="42"/>
    </location>
    <ligand>
        <name>Mg(2+)</name>
        <dbReference type="ChEBI" id="CHEBI:18420"/>
    </ligand>
</feature>
<evidence type="ECO:0000256" key="8">
    <source>
        <dbReference type="ARBA" id="ARBA00022801"/>
    </source>
</evidence>
<evidence type="ECO:0000256" key="6">
    <source>
        <dbReference type="ARBA" id="ARBA00022723"/>
    </source>
</evidence>
<dbReference type="Gene3D" id="1.10.1520.10">
    <property type="entry name" value="Ribonuclease III domain"/>
    <property type="match status" value="1"/>
</dbReference>
<dbReference type="InterPro" id="IPR000999">
    <property type="entry name" value="RNase_III_dom"/>
</dbReference>
<keyword evidence="12" id="KW-0819">tRNA processing</keyword>
<dbReference type="AlphaFoldDB" id="A0A134ABA6"/>
<accession>A0A134ABA6</accession>
<evidence type="ECO:0000256" key="2">
    <source>
        <dbReference type="ARBA" id="ARBA00010183"/>
    </source>
</evidence>
<keyword evidence="7 12" id="KW-0255">Endonuclease</keyword>
<dbReference type="GO" id="GO:0019843">
    <property type="term" value="F:rRNA binding"/>
    <property type="evidence" value="ECO:0007669"/>
    <property type="project" value="UniProtKB-KW"/>
</dbReference>
<evidence type="ECO:0000256" key="4">
    <source>
        <dbReference type="ARBA" id="ARBA00022664"/>
    </source>
</evidence>
<dbReference type="FunFam" id="1.10.1520.10:FF:000001">
    <property type="entry name" value="Ribonuclease 3"/>
    <property type="match status" value="1"/>
</dbReference>
<evidence type="ECO:0000313" key="15">
    <source>
        <dbReference type="EMBL" id="KXB65003.1"/>
    </source>
</evidence>
<keyword evidence="12" id="KW-0699">rRNA-binding</keyword>
<dbReference type="Gene3D" id="3.30.160.20">
    <property type="match status" value="1"/>
</dbReference>
<dbReference type="PANTHER" id="PTHR14950">
    <property type="entry name" value="DICER-RELATED"/>
    <property type="match status" value="1"/>
</dbReference>
<dbReference type="PROSITE" id="PS50137">
    <property type="entry name" value="DS_RBD"/>
    <property type="match status" value="1"/>
</dbReference>
<dbReference type="SMART" id="SM00358">
    <property type="entry name" value="DSRM"/>
    <property type="match status" value="1"/>
</dbReference>
<dbReference type="GO" id="GO:0006364">
    <property type="term" value="P:rRNA processing"/>
    <property type="evidence" value="ECO:0007669"/>
    <property type="project" value="UniProtKB-UniRule"/>
</dbReference>
<feature type="binding site" evidence="12">
    <location>
        <position position="112"/>
    </location>
    <ligand>
        <name>Mg(2+)</name>
        <dbReference type="ChEBI" id="CHEBI:18420"/>
    </ligand>
</feature>